<evidence type="ECO:0000256" key="1">
    <source>
        <dbReference type="SAM" id="MobiDB-lite"/>
    </source>
</evidence>
<gene>
    <name evidence="2" type="ORF">BURMUCGD2_3556</name>
</gene>
<dbReference type="Proteomes" id="UP000004535">
    <property type="component" value="Unassembled WGS sequence"/>
</dbReference>
<feature type="compositionally biased region" description="Basic and acidic residues" evidence="1">
    <location>
        <begin position="1"/>
        <end position="10"/>
    </location>
</feature>
<accession>B9BYJ9</accession>
<name>B9BYJ9_9BURK</name>
<organism evidence="2 3">
    <name type="scientific">Burkholderia multivorans CGD2</name>
    <dbReference type="NCBI Taxonomy" id="513052"/>
    <lineage>
        <taxon>Bacteria</taxon>
        <taxon>Pseudomonadati</taxon>
        <taxon>Pseudomonadota</taxon>
        <taxon>Betaproteobacteria</taxon>
        <taxon>Burkholderiales</taxon>
        <taxon>Burkholderiaceae</taxon>
        <taxon>Burkholderia</taxon>
        <taxon>Burkholderia cepacia complex</taxon>
    </lineage>
</organism>
<evidence type="ECO:0000313" key="2">
    <source>
        <dbReference type="EMBL" id="EEE04070.1"/>
    </source>
</evidence>
<comment type="caution">
    <text evidence="2">The sequence shown here is derived from an EMBL/GenBank/DDBJ whole genome shotgun (WGS) entry which is preliminary data.</text>
</comment>
<evidence type="ECO:0000313" key="3">
    <source>
        <dbReference type="Proteomes" id="UP000004535"/>
    </source>
</evidence>
<dbReference type="AlphaFoldDB" id="B9BYJ9"/>
<proteinExistence type="predicted"/>
<sequence>MSVNDEERGARTRGGVARKRNGTGRAPAGCVASRRGNPDERLS</sequence>
<feature type="region of interest" description="Disordered" evidence="1">
    <location>
        <begin position="1"/>
        <end position="43"/>
    </location>
</feature>
<reference evidence="2 3" key="1">
    <citation type="journal article" date="2012" name="J. Bacteriol.">
        <title>Draft Genome Sequence Determination for Cystic Fibrosis and Chronic Granulomatous Disease Burkholderia multivorans Isolates.</title>
        <authorList>
            <person name="Varga J.J."/>
            <person name="Losada L."/>
            <person name="Zelazny A.M."/>
            <person name="Brinkac L."/>
            <person name="Harkins D."/>
            <person name="Radune D."/>
            <person name="Hostetler J."/>
            <person name="Sampaio E.P."/>
            <person name="Ronning C.M."/>
            <person name="Nierman W.C."/>
            <person name="Greenberg D.E."/>
            <person name="Holland S.M."/>
            <person name="Goldberg J.B."/>
        </authorList>
    </citation>
    <scope>NUCLEOTIDE SEQUENCE [LARGE SCALE GENOMIC DNA]</scope>
    <source>
        <strain evidence="2 3">CGD2</strain>
    </source>
</reference>
<protein>
    <submittedName>
        <fullName evidence="2">Uncharacterized protein</fullName>
    </submittedName>
</protein>
<dbReference type="EMBL" id="ACFC01000018">
    <property type="protein sequence ID" value="EEE04070.1"/>
    <property type="molecule type" value="Genomic_DNA"/>
</dbReference>